<dbReference type="SUPFAM" id="SSF47413">
    <property type="entry name" value="lambda repressor-like DNA-binding domains"/>
    <property type="match status" value="1"/>
</dbReference>
<dbReference type="Pfam" id="PF13443">
    <property type="entry name" value="HTH_26"/>
    <property type="match status" value="1"/>
</dbReference>
<dbReference type="CDD" id="cd00093">
    <property type="entry name" value="HTH_XRE"/>
    <property type="match status" value="1"/>
</dbReference>
<evidence type="ECO:0000313" key="2">
    <source>
        <dbReference type="EMBL" id="KWX79958.1"/>
    </source>
</evidence>
<dbReference type="Gene3D" id="1.10.260.40">
    <property type="entry name" value="lambda repressor-like DNA-binding domains"/>
    <property type="match status" value="1"/>
</dbReference>
<dbReference type="RefSeq" id="WP_062519500.1">
    <property type="nucleotide sequence ID" value="NZ_FNGM01000034.1"/>
</dbReference>
<evidence type="ECO:0000313" key="5">
    <source>
        <dbReference type="Proteomes" id="UP000182783"/>
    </source>
</evidence>
<dbReference type="EMBL" id="LIPY01000082">
    <property type="protein sequence ID" value="KWX79958.1"/>
    <property type="molecule type" value="Genomic_DNA"/>
</dbReference>
<dbReference type="Proteomes" id="UP000182783">
    <property type="component" value="Unassembled WGS sequence"/>
</dbReference>
<dbReference type="PROSITE" id="PS50943">
    <property type="entry name" value="HTH_CROC1"/>
    <property type="match status" value="1"/>
</dbReference>
<name>A0A1H0A4D4_9BACL</name>
<dbReference type="InterPro" id="IPR001387">
    <property type="entry name" value="Cro/C1-type_HTH"/>
</dbReference>
<feature type="domain" description="HTH cro/C1-type" evidence="1">
    <location>
        <begin position="24"/>
        <end position="65"/>
    </location>
</feature>
<protein>
    <submittedName>
        <fullName evidence="3">Putative transcriptional regulator</fullName>
    </submittedName>
</protein>
<reference evidence="3 5" key="2">
    <citation type="submission" date="2016-10" db="EMBL/GenBank/DDBJ databases">
        <authorList>
            <person name="de Groot N.N."/>
        </authorList>
    </citation>
    <scope>NUCLEOTIDE SEQUENCE [LARGE SCALE GENOMIC DNA]</scope>
    <source>
        <strain evidence="3 5">CGMCC 1.10239</strain>
    </source>
</reference>
<sequence>MEYVPVSCRIPYLLKRIGKNQQWLADSTGLSKQRVSDIVHLRMDNITIQRAAIIAYYLDCTIDDLFKWEWR</sequence>
<dbReference type="AlphaFoldDB" id="A0A1H0A4D4"/>
<dbReference type="GO" id="GO:0003677">
    <property type="term" value="F:DNA binding"/>
    <property type="evidence" value="ECO:0007669"/>
    <property type="project" value="InterPro"/>
</dbReference>
<dbReference type="Proteomes" id="UP000070252">
    <property type="component" value="Unassembled WGS sequence"/>
</dbReference>
<evidence type="ECO:0000313" key="4">
    <source>
        <dbReference type="Proteomes" id="UP000070252"/>
    </source>
</evidence>
<accession>A0A1H0A4D4</accession>
<organism evidence="3 5">
    <name type="scientific">Paenibacillus jilunlii</name>
    <dbReference type="NCBI Taxonomy" id="682956"/>
    <lineage>
        <taxon>Bacteria</taxon>
        <taxon>Bacillati</taxon>
        <taxon>Bacillota</taxon>
        <taxon>Bacilli</taxon>
        <taxon>Bacillales</taxon>
        <taxon>Paenibacillaceae</taxon>
        <taxon>Paenibacillus</taxon>
    </lineage>
</organism>
<dbReference type="SMART" id="SM00530">
    <property type="entry name" value="HTH_XRE"/>
    <property type="match status" value="1"/>
</dbReference>
<gene>
    <name evidence="2" type="ORF">AML91_01970</name>
    <name evidence="3" type="ORF">SAMN05216191_13456</name>
</gene>
<evidence type="ECO:0000313" key="3">
    <source>
        <dbReference type="EMBL" id="SDN28315.1"/>
    </source>
</evidence>
<proteinExistence type="predicted"/>
<dbReference type="InterPro" id="IPR010982">
    <property type="entry name" value="Lambda_DNA-bd_dom_sf"/>
</dbReference>
<evidence type="ECO:0000259" key="1">
    <source>
        <dbReference type="PROSITE" id="PS50943"/>
    </source>
</evidence>
<dbReference type="EMBL" id="FNGM01000034">
    <property type="protein sequence ID" value="SDN28315.1"/>
    <property type="molecule type" value="Genomic_DNA"/>
</dbReference>
<reference evidence="2 4" key="1">
    <citation type="submission" date="2015-08" db="EMBL/GenBank/DDBJ databases">
        <title>Genome of Paenibacillus jilunlii.</title>
        <authorList>
            <person name="Sant'Anna F.H."/>
            <person name="Ambrosini A."/>
            <person name="Souza R."/>
            <person name="Bach E."/>
            <person name="Fernandes G."/>
            <person name="Balsanelli E."/>
            <person name="Baura V.A."/>
            <person name="Pedrosa F.O."/>
            <person name="Souza E.M."/>
            <person name="Passaglia L."/>
        </authorList>
    </citation>
    <scope>NUCLEOTIDE SEQUENCE [LARGE SCALE GENOMIC DNA]</scope>
    <source>
        <strain evidence="2 4">DSM 23019</strain>
    </source>
</reference>
<keyword evidence="4" id="KW-1185">Reference proteome</keyword>